<dbReference type="Pfam" id="PF13144">
    <property type="entry name" value="ChapFlgA"/>
    <property type="match status" value="1"/>
</dbReference>
<dbReference type="PANTHER" id="PTHR36307">
    <property type="entry name" value="FLAGELLA BASAL BODY P-RING FORMATION PROTEIN FLGA"/>
    <property type="match status" value="1"/>
</dbReference>
<dbReference type="Gene3D" id="2.30.30.760">
    <property type="match status" value="1"/>
</dbReference>
<organism evidence="9 10">
    <name type="scientific">Solimonas terrae</name>
    <dbReference type="NCBI Taxonomy" id="1396819"/>
    <lineage>
        <taxon>Bacteria</taxon>
        <taxon>Pseudomonadati</taxon>
        <taxon>Pseudomonadota</taxon>
        <taxon>Gammaproteobacteria</taxon>
        <taxon>Nevskiales</taxon>
        <taxon>Nevskiaceae</taxon>
        <taxon>Solimonas</taxon>
    </lineage>
</organism>
<comment type="subcellular location">
    <subcellularLocation>
        <location evidence="1 7">Periplasm</location>
    </subcellularLocation>
</comment>
<keyword evidence="5 7" id="KW-0574">Periplasm</keyword>
<evidence type="ECO:0000256" key="7">
    <source>
        <dbReference type="RuleBase" id="RU362063"/>
    </source>
</evidence>
<evidence type="ECO:0000256" key="4">
    <source>
        <dbReference type="ARBA" id="ARBA00022729"/>
    </source>
</evidence>
<dbReference type="Proteomes" id="UP000472676">
    <property type="component" value="Unassembled WGS sequence"/>
</dbReference>
<evidence type="ECO:0000256" key="5">
    <source>
        <dbReference type="ARBA" id="ARBA00022764"/>
    </source>
</evidence>
<evidence type="ECO:0000313" key="10">
    <source>
        <dbReference type="Proteomes" id="UP000472676"/>
    </source>
</evidence>
<dbReference type="SMART" id="SM00858">
    <property type="entry name" value="SAF"/>
    <property type="match status" value="1"/>
</dbReference>
<feature type="domain" description="SAF" evidence="8">
    <location>
        <begin position="111"/>
        <end position="173"/>
    </location>
</feature>
<evidence type="ECO:0000313" key="9">
    <source>
        <dbReference type="EMBL" id="NGY04401.1"/>
    </source>
</evidence>
<feature type="signal peptide" evidence="7">
    <location>
        <begin position="1"/>
        <end position="29"/>
    </location>
</feature>
<comment type="caution">
    <text evidence="9">The sequence shown here is derived from an EMBL/GenBank/DDBJ whole genome shotgun (WGS) entry which is preliminary data.</text>
</comment>
<sequence>MSNHSRRRRALAASVLAALYALPIAGARADEAIEPLARIRDVAEAAVKKNLPASAEVSADAMDPRLRLPACAAVPVAEPGATRGASTSVTVRCPAPQAWTLYVPVRVRDLRPVLVLTRAVRRGERVDASVLHSETRDVAQLPFGFVSDAATLVGSEFSRPIGAGQAVSPADVEAERCVRRGDLVTLIGRAAGIEVRAEGKAMADGGKGSRIRVQNSSSRRIVEGTITAPGVVEL</sequence>
<comment type="similarity">
    <text evidence="2 7">Belongs to the FlgA family.</text>
</comment>
<dbReference type="AlphaFoldDB" id="A0A6M2BQA7"/>
<keyword evidence="4 7" id="KW-0732">Signal</keyword>
<evidence type="ECO:0000256" key="3">
    <source>
        <dbReference type="ARBA" id="ARBA00014754"/>
    </source>
</evidence>
<comment type="function">
    <text evidence="6 7">Involved in the assembly process of the P-ring formation. It may associate with FlgF on the rod constituting a structure essential for the P-ring assembly or may act as a modulator protein for the P-ring assembly.</text>
</comment>
<dbReference type="GO" id="GO:0044780">
    <property type="term" value="P:bacterial-type flagellum assembly"/>
    <property type="evidence" value="ECO:0007669"/>
    <property type="project" value="InterPro"/>
</dbReference>
<keyword evidence="7" id="KW-1005">Bacterial flagellum biogenesis</keyword>
<dbReference type="NCBIfam" id="TIGR03170">
    <property type="entry name" value="flgA_cterm"/>
    <property type="match status" value="1"/>
</dbReference>
<dbReference type="Pfam" id="PF17656">
    <property type="entry name" value="ChapFlgA_N"/>
    <property type="match status" value="1"/>
</dbReference>
<accession>A0A6M2BQA7</accession>
<evidence type="ECO:0000256" key="2">
    <source>
        <dbReference type="ARBA" id="ARBA00010474"/>
    </source>
</evidence>
<feature type="chain" id="PRO_5027138625" description="Flagella basal body P-ring formation protein FlgA" evidence="7">
    <location>
        <begin position="30"/>
        <end position="234"/>
    </location>
</feature>
<protein>
    <recommendedName>
        <fullName evidence="3 7">Flagella basal body P-ring formation protein FlgA</fullName>
    </recommendedName>
</protein>
<evidence type="ECO:0000259" key="8">
    <source>
        <dbReference type="SMART" id="SM00858"/>
    </source>
</evidence>
<dbReference type="InterPro" id="IPR013974">
    <property type="entry name" value="SAF"/>
</dbReference>
<evidence type="ECO:0000256" key="1">
    <source>
        <dbReference type="ARBA" id="ARBA00004418"/>
    </source>
</evidence>
<keyword evidence="9" id="KW-0969">Cilium</keyword>
<proteinExistence type="inferred from homology"/>
<dbReference type="CDD" id="cd11614">
    <property type="entry name" value="SAF_CpaB_FlgA_like"/>
    <property type="match status" value="1"/>
</dbReference>
<dbReference type="Gene3D" id="3.90.1210.10">
    <property type="entry name" value="Antifreeze-like/N-acetylneuraminic acid synthase C-terminal domain"/>
    <property type="match status" value="1"/>
</dbReference>
<dbReference type="InterPro" id="IPR017585">
    <property type="entry name" value="SAF_FlgA"/>
</dbReference>
<evidence type="ECO:0000256" key="6">
    <source>
        <dbReference type="ARBA" id="ARBA00025643"/>
    </source>
</evidence>
<keyword evidence="9" id="KW-0966">Cell projection</keyword>
<name>A0A6M2BQA7_9GAMM</name>
<dbReference type="EMBL" id="JAAMOW010000003">
    <property type="protein sequence ID" value="NGY04401.1"/>
    <property type="molecule type" value="Genomic_DNA"/>
</dbReference>
<dbReference type="PANTHER" id="PTHR36307:SF1">
    <property type="entry name" value="FLAGELLA BASAL BODY P-RING FORMATION PROTEIN FLGA"/>
    <property type="match status" value="1"/>
</dbReference>
<keyword evidence="10" id="KW-1185">Reference proteome</keyword>
<dbReference type="GO" id="GO:0042597">
    <property type="term" value="C:periplasmic space"/>
    <property type="evidence" value="ECO:0007669"/>
    <property type="project" value="UniProtKB-SubCell"/>
</dbReference>
<reference evidence="9 10" key="1">
    <citation type="journal article" date="2014" name="Int. J. Syst. Evol. Microbiol.">
        <title>Solimonas terrae sp. nov., isolated from soil.</title>
        <authorList>
            <person name="Kim S.J."/>
            <person name="Moon J.Y."/>
            <person name="Weon H.Y."/>
            <person name="Ahn J.H."/>
            <person name="Chen W.M."/>
            <person name="Kwon S.W."/>
        </authorList>
    </citation>
    <scope>NUCLEOTIDE SEQUENCE [LARGE SCALE GENOMIC DNA]</scope>
    <source>
        <strain evidence="9 10">KIS83-12</strain>
    </source>
</reference>
<dbReference type="InterPro" id="IPR041231">
    <property type="entry name" value="FlgA_N"/>
</dbReference>
<keyword evidence="9" id="KW-0282">Flagellum</keyword>
<dbReference type="InterPro" id="IPR039246">
    <property type="entry name" value="Flagellar_FlgA"/>
</dbReference>
<gene>
    <name evidence="9" type="primary">flgA</name>
    <name evidence="9" type="ORF">G7Y85_06480</name>
</gene>